<reference evidence="1 2" key="1">
    <citation type="submission" date="2024-07" db="EMBL/GenBank/DDBJ databases">
        <authorList>
            <person name="Akdeniz Z."/>
        </authorList>
    </citation>
    <scope>NUCLEOTIDE SEQUENCE [LARGE SCALE GENOMIC DNA]</scope>
</reference>
<evidence type="ECO:0000313" key="1">
    <source>
        <dbReference type="EMBL" id="CAL5985542.1"/>
    </source>
</evidence>
<dbReference type="SUPFAM" id="SSF46689">
    <property type="entry name" value="Homeodomain-like"/>
    <property type="match status" value="1"/>
</dbReference>
<evidence type="ECO:0000313" key="2">
    <source>
        <dbReference type="Proteomes" id="UP001642409"/>
    </source>
</evidence>
<accession>A0ABP1H403</accession>
<dbReference type="InterPro" id="IPR001005">
    <property type="entry name" value="SANT/Myb"/>
</dbReference>
<dbReference type="Gene3D" id="1.10.10.60">
    <property type="entry name" value="Homeodomain-like"/>
    <property type="match status" value="1"/>
</dbReference>
<dbReference type="InterPro" id="IPR009057">
    <property type="entry name" value="Homeodomain-like_sf"/>
</dbReference>
<organism evidence="1 2">
    <name type="scientific">Hexamita inflata</name>
    <dbReference type="NCBI Taxonomy" id="28002"/>
    <lineage>
        <taxon>Eukaryota</taxon>
        <taxon>Metamonada</taxon>
        <taxon>Diplomonadida</taxon>
        <taxon>Hexamitidae</taxon>
        <taxon>Hexamitinae</taxon>
        <taxon>Hexamita</taxon>
    </lineage>
</organism>
<comment type="caution">
    <text evidence="1">The sequence shown here is derived from an EMBL/GenBank/DDBJ whole genome shotgun (WGS) entry which is preliminary data.</text>
</comment>
<name>A0ABP1H403_9EUKA</name>
<dbReference type="CDD" id="cd00167">
    <property type="entry name" value="SANT"/>
    <property type="match status" value="1"/>
</dbReference>
<dbReference type="Proteomes" id="UP001642409">
    <property type="component" value="Unassembled WGS sequence"/>
</dbReference>
<protein>
    <submittedName>
        <fullName evidence="1">SANT/Myb_domain</fullName>
    </submittedName>
</protein>
<sequence length="92" mass="11150">MKRIYHQWTDYESSRLYKCVIKCERNWTEVQNQFPTFTKLQLQNKYLVMKKQIQKKTAIETDSQGIIYNIGYNINSDVDLVQYLINLLNTYM</sequence>
<proteinExistence type="predicted"/>
<gene>
    <name evidence="1" type="ORF">HINF_LOCUS8976</name>
</gene>
<dbReference type="Pfam" id="PF13921">
    <property type="entry name" value="Myb_DNA-bind_6"/>
    <property type="match status" value="1"/>
</dbReference>
<dbReference type="EMBL" id="CAXDID020000019">
    <property type="protein sequence ID" value="CAL5985542.1"/>
    <property type="molecule type" value="Genomic_DNA"/>
</dbReference>
<keyword evidence="2" id="KW-1185">Reference proteome</keyword>